<reference evidence="2 3" key="1">
    <citation type="submission" date="2020-01" db="EMBL/GenBank/DDBJ databases">
        <authorList>
            <person name="Chen J."/>
            <person name="Zhu S."/>
            <person name="Yang J."/>
        </authorList>
    </citation>
    <scope>NUCLEOTIDE SEQUENCE [LARGE SCALE GENOMIC DNA]</scope>
    <source>
        <strain evidence="2 3">345S023</strain>
    </source>
</reference>
<keyword evidence="1" id="KW-0812">Transmembrane</keyword>
<dbReference type="RefSeq" id="WP_163084706.1">
    <property type="nucleotide sequence ID" value="NZ_JAAAWN010000008.1"/>
</dbReference>
<sequence length="180" mass="20926">MQVTQPMPGQDPLAQLKDIHPPTEINWWPLDWGWWLLILSLVGVLIGFFIYWKRKRAFNRPRKEARHLLTLIKDTDENWPMQINEVLKRTALYYFSREEVAKLYGNGWRQFMLHHIADKHNKKLAAGLDTLQTQLYAPVKDNAQFETCIAAADLWLRHGSFSPSSTAPSHVSHAKETTHA</sequence>
<proteinExistence type="predicted"/>
<protein>
    <submittedName>
        <fullName evidence="2">DUF4381 family protein</fullName>
    </submittedName>
</protein>
<comment type="caution">
    <text evidence="2">The sequence shown here is derived from an EMBL/GenBank/DDBJ whole genome shotgun (WGS) entry which is preliminary data.</text>
</comment>
<dbReference type="AlphaFoldDB" id="A0A7X5LLZ2"/>
<evidence type="ECO:0000313" key="2">
    <source>
        <dbReference type="EMBL" id="NDV91120.1"/>
    </source>
</evidence>
<dbReference type="Proteomes" id="UP000470213">
    <property type="component" value="Unassembled WGS sequence"/>
</dbReference>
<accession>A0A7X5LLZ2</accession>
<name>A0A7X5LLZ2_9ALTE</name>
<organism evidence="2 3">
    <name type="scientific">Alteromonas profundi</name>
    <dbReference type="NCBI Taxonomy" id="2696062"/>
    <lineage>
        <taxon>Bacteria</taxon>
        <taxon>Pseudomonadati</taxon>
        <taxon>Pseudomonadota</taxon>
        <taxon>Gammaproteobacteria</taxon>
        <taxon>Alteromonadales</taxon>
        <taxon>Alteromonadaceae</taxon>
        <taxon>Alteromonas/Salinimonas group</taxon>
        <taxon>Alteromonas</taxon>
    </lineage>
</organism>
<dbReference type="Pfam" id="PF14316">
    <property type="entry name" value="DUF4381"/>
    <property type="match status" value="1"/>
</dbReference>
<keyword evidence="3" id="KW-1185">Reference proteome</keyword>
<gene>
    <name evidence="2" type="ORF">GTH32_07970</name>
</gene>
<evidence type="ECO:0000313" key="3">
    <source>
        <dbReference type="Proteomes" id="UP000470213"/>
    </source>
</evidence>
<dbReference type="EMBL" id="JAAAWN010000008">
    <property type="protein sequence ID" value="NDV91120.1"/>
    <property type="molecule type" value="Genomic_DNA"/>
</dbReference>
<keyword evidence="1" id="KW-0472">Membrane</keyword>
<feature type="transmembrane region" description="Helical" evidence="1">
    <location>
        <begin position="32"/>
        <end position="52"/>
    </location>
</feature>
<evidence type="ECO:0000256" key="1">
    <source>
        <dbReference type="SAM" id="Phobius"/>
    </source>
</evidence>
<dbReference type="InterPro" id="IPR025489">
    <property type="entry name" value="DUF4381"/>
</dbReference>
<keyword evidence="1" id="KW-1133">Transmembrane helix</keyword>